<dbReference type="Proteomes" id="UP000680304">
    <property type="component" value="Unassembled WGS sequence"/>
</dbReference>
<gene>
    <name evidence="1" type="ORF">PACILC2_25960</name>
</gene>
<proteinExistence type="predicted"/>
<protein>
    <recommendedName>
        <fullName evidence="3">DUF4446 domain-containing protein</fullName>
    </recommendedName>
</protein>
<sequence length="127" mass="14115">MRAQYLQMMGETGVANLEEIILELKERLSGHDEAIRGHQAGMEQIKDALHNLKGHVGVVRYNAFGERGNDLSFSLAIVSKEQDGVVFTGLYGREETFVYAKPLQGGASPYPLTPEEREAINLALQRK</sequence>
<dbReference type="EMBL" id="BOVJ01000078">
    <property type="protein sequence ID" value="GIQ64028.1"/>
    <property type="molecule type" value="Genomic_DNA"/>
</dbReference>
<evidence type="ECO:0000313" key="1">
    <source>
        <dbReference type="EMBL" id="GIQ64028.1"/>
    </source>
</evidence>
<keyword evidence="2" id="KW-1185">Reference proteome</keyword>
<reference evidence="1 2" key="1">
    <citation type="submission" date="2021-04" db="EMBL/GenBank/DDBJ databases">
        <title>Draft genome sequence of Paenibacillus cisolokensis, LC2-13A.</title>
        <authorList>
            <person name="Uke A."/>
            <person name="Chhe C."/>
            <person name="Baramee S."/>
            <person name="Kosugi A."/>
        </authorList>
    </citation>
    <scope>NUCLEOTIDE SEQUENCE [LARGE SCALE GENOMIC DNA]</scope>
    <source>
        <strain evidence="1 2">LC2-13A</strain>
    </source>
</reference>
<dbReference type="InterPro" id="IPR027981">
    <property type="entry name" value="DUF4446"/>
</dbReference>
<accession>A0ABQ4N714</accession>
<dbReference type="Pfam" id="PF14584">
    <property type="entry name" value="DUF4446"/>
    <property type="match status" value="1"/>
</dbReference>
<comment type="caution">
    <text evidence="1">The sequence shown here is derived from an EMBL/GenBank/DDBJ whole genome shotgun (WGS) entry which is preliminary data.</text>
</comment>
<name>A0ABQ4N714_9BACL</name>
<evidence type="ECO:0000313" key="2">
    <source>
        <dbReference type="Proteomes" id="UP000680304"/>
    </source>
</evidence>
<organism evidence="1 2">
    <name type="scientific">Paenibacillus cisolokensis</name>
    <dbReference type="NCBI Taxonomy" id="1658519"/>
    <lineage>
        <taxon>Bacteria</taxon>
        <taxon>Bacillati</taxon>
        <taxon>Bacillota</taxon>
        <taxon>Bacilli</taxon>
        <taxon>Bacillales</taxon>
        <taxon>Paenibacillaceae</taxon>
        <taxon>Paenibacillus</taxon>
    </lineage>
</organism>
<evidence type="ECO:0008006" key="3">
    <source>
        <dbReference type="Google" id="ProtNLM"/>
    </source>
</evidence>